<keyword evidence="4" id="KW-0808">Transferase</keyword>
<dbReference type="Pfam" id="PF19040">
    <property type="entry name" value="SGNH"/>
    <property type="match status" value="1"/>
</dbReference>
<keyword evidence="1" id="KW-1133">Transmembrane helix</keyword>
<dbReference type="PANTHER" id="PTHR23028:SF53">
    <property type="entry name" value="ACYL_TRANSF_3 DOMAIN-CONTAINING PROTEIN"/>
    <property type="match status" value="1"/>
</dbReference>
<feature type="domain" description="Acyltransferase 3" evidence="2">
    <location>
        <begin position="6"/>
        <end position="345"/>
    </location>
</feature>
<accession>C3X8F6</accession>
<feature type="transmembrane region" description="Helical" evidence="1">
    <location>
        <begin position="202"/>
        <end position="225"/>
    </location>
</feature>
<evidence type="ECO:0000313" key="4">
    <source>
        <dbReference type="EMBL" id="EEO29482.1"/>
    </source>
</evidence>
<keyword evidence="1" id="KW-0472">Membrane</keyword>
<evidence type="ECO:0000313" key="5">
    <source>
        <dbReference type="Proteomes" id="UP000005089"/>
    </source>
</evidence>
<reference evidence="4 5" key="1">
    <citation type="submission" date="2009-02" db="EMBL/GenBank/DDBJ databases">
        <title>The Genome Sequence of Oxalobacter formigenes OXCC13.</title>
        <authorList>
            <consortium name="The Broad Institute Genome Sequencing Platform"/>
            <person name="Ward D."/>
            <person name="Young S.K."/>
            <person name="Kodira C.D."/>
            <person name="Zeng Q."/>
            <person name="Koehrsen M."/>
            <person name="Alvarado L."/>
            <person name="Berlin A."/>
            <person name="Borenstein D."/>
            <person name="Chen Z."/>
            <person name="Engels R."/>
            <person name="Freedman E."/>
            <person name="Gellesch M."/>
            <person name="Goldberg J."/>
            <person name="Griggs A."/>
            <person name="Gujja S."/>
            <person name="Heiman D."/>
            <person name="Hepburn T."/>
            <person name="Howarth C."/>
            <person name="Jen D."/>
            <person name="Larson L."/>
            <person name="Lewis B."/>
            <person name="Mehta T."/>
            <person name="Park D."/>
            <person name="Pearson M."/>
            <person name="Roberts A."/>
            <person name="Saif S."/>
            <person name="Shea T."/>
            <person name="Shenoy N."/>
            <person name="Sisk P."/>
            <person name="Stolte C."/>
            <person name="Sykes S."/>
            <person name="Walk T."/>
            <person name="White J."/>
            <person name="Yandava C."/>
            <person name="Allison M.J."/>
            <person name="Lander E."/>
            <person name="Nusbaum C."/>
            <person name="Galagan J."/>
            <person name="Birren B."/>
        </authorList>
    </citation>
    <scope>NUCLEOTIDE SEQUENCE [LARGE SCALE GENOMIC DNA]</scope>
    <source>
        <strain evidence="4 5">OXCC13</strain>
    </source>
</reference>
<dbReference type="Proteomes" id="UP000005089">
    <property type="component" value="Unassembled WGS sequence"/>
</dbReference>
<dbReference type="GeneID" id="77135577"/>
<feature type="transmembrane region" description="Helical" evidence="1">
    <location>
        <begin position="330"/>
        <end position="348"/>
    </location>
</feature>
<evidence type="ECO:0000259" key="3">
    <source>
        <dbReference type="Pfam" id="PF19040"/>
    </source>
</evidence>
<feature type="transmembrane region" description="Helical" evidence="1">
    <location>
        <begin position="360"/>
        <end position="381"/>
    </location>
</feature>
<feature type="transmembrane region" description="Helical" evidence="1">
    <location>
        <begin position="12"/>
        <end position="32"/>
    </location>
</feature>
<sequence length="678" mass="77864">MLQYRKELDGLRALAVIAVLFYHVNLVSYPLFEHTFFTRQNLFRGGFLGVDVFFVLSGFLITAMIKSAMDNQTFSFRDFYIRRAKRIIPVFLIVLGVATVGAYLLLFPAELMQFAQSLKSALYFGSNFFFYGDTAYMSDSSIYKPLLHTWSLAVEWQFYMLYPVFFWFVYRYFRSNTFWILVVLSVVSLCFAQWTTGRYPDFSFYLLPTRAWELMFGGLIVLIERDVLVGKIRNHPVWRWLPMAGILLVLGGLFLIDDKVAHPSFITLIPVLGTVLFILFSHDRDGVTFVFSWKPVVFIGVISYSIYLWHQPLFVYFRYIKYERIRTEQFVLLCLVCLVLSWLSYRFIESPFRKKRMGPLKLGFLVAVWTACGAFAFTAIAHDGFGNKLAGLEKLYDIYKIPESTRLTSPEPGTHLASGKQVQMCFGRTSEEACRFGDESWVSIGDSFEGSLDYALHEKLMQQNKGLIVLTHGQCPFISSKWWFGTAPECSIVNEKRWETIRGFKDKKNIVISAALDNFVKGKPRLDDPVGKARDGFAGGTIDPSAEDEIWQSYADNIKALLSLGHKVTLIYMPVNPGQSVEKTVTTWMRKHKSADLPVTYSEGGVYEEAMKYNARLDRYIPDQKNLYKVRQTDIFCDSPHHCKIIGKEGGYYNGGPHLSYWGAKKVVEKIPLLNDKE</sequence>
<organism evidence="4 5">
    <name type="scientific">Oxalobacter formigenes OXCC13</name>
    <dbReference type="NCBI Taxonomy" id="556269"/>
    <lineage>
        <taxon>Bacteria</taxon>
        <taxon>Pseudomonadati</taxon>
        <taxon>Pseudomonadota</taxon>
        <taxon>Betaproteobacteria</taxon>
        <taxon>Burkholderiales</taxon>
        <taxon>Oxalobacteraceae</taxon>
        <taxon>Oxalobacter</taxon>
    </lineage>
</organism>
<dbReference type="InterPro" id="IPR043968">
    <property type="entry name" value="SGNH"/>
</dbReference>
<name>C3X8F6_OXAFO</name>
<dbReference type="HOGENOM" id="CLU_005679_10_4_4"/>
<evidence type="ECO:0000259" key="2">
    <source>
        <dbReference type="Pfam" id="PF01757"/>
    </source>
</evidence>
<proteinExistence type="predicted"/>
<dbReference type="EMBL" id="GG658170">
    <property type="protein sequence ID" value="EEO29482.1"/>
    <property type="molecule type" value="Genomic_DNA"/>
</dbReference>
<feature type="transmembrane region" description="Helical" evidence="1">
    <location>
        <begin position="147"/>
        <end position="170"/>
    </location>
</feature>
<feature type="transmembrane region" description="Helical" evidence="1">
    <location>
        <begin position="44"/>
        <end position="65"/>
    </location>
</feature>
<dbReference type="GO" id="GO:0009103">
    <property type="term" value="P:lipopolysaccharide biosynthetic process"/>
    <property type="evidence" value="ECO:0007669"/>
    <property type="project" value="TreeGrafter"/>
</dbReference>
<dbReference type="InterPro" id="IPR002656">
    <property type="entry name" value="Acyl_transf_3_dom"/>
</dbReference>
<feature type="transmembrane region" description="Helical" evidence="1">
    <location>
        <begin position="237"/>
        <end position="256"/>
    </location>
</feature>
<dbReference type="Pfam" id="PF01757">
    <property type="entry name" value="Acyl_transf_3"/>
    <property type="match status" value="1"/>
</dbReference>
<feature type="transmembrane region" description="Helical" evidence="1">
    <location>
        <begin position="86"/>
        <end position="106"/>
    </location>
</feature>
<gene>
    <name evidence="4" type="ORF">OFBG_00510</name>
</gene>
<protein>
    <submittedName>
        <fullName evidence="4">Acyltransferase</fullName>
    </submittedName>
</protein>
<keyword evidence="5" id="KW-1185">Reference proteome</keyword>
<feature type="transmembrane region" description="Helical" evidence="1">
    <location>
        <begin position="177"/>
        <end position="196"/>
    </location>
</feature>
<dbReference type="PANTHER" id="PTHR23028">
    <property type="entry name" value="ACETYLTRANSFERASE"/>
    <property type="match status" value="1"/>
</dbReference>
<keyword evidence="1" id="KW-0812">Transmembrane</keyword>
<evidence type="ECO:0000256" key="1">
    <source>
        <dbReference type="SAM" id="Phobius"/>
    </source>
</evidence>
<dbReference type="GO" id="GO:0016020">
    <property type="term" value="C:membrane"/>
    <property type="evidence" value="ECO:0007669"/>
    <property type="project" value="TreeGrafter"/>
</dbReference>
<dbReference type="eggNOG" id="COG1835">
    <property type="taxonomic scope" value="Bacteria"/>
</dbReference>
<dbReference type="STRING" id="847.BRW83_1737"/>
<dbReference type="InterPro" id="IPR050879">
    <property type="entry name" value="Acyltransferase_3"/>
</dbReference>
<dbReference type="RefSeq" id="WP_005879998.1">
    <property type="nucleotide sequence ID" value="NZ_CP019430.1"/>
</dbReference>
<feature type="transmembrane region" description="Helical" evidence="1">
    <location>
        <begin position="287"/>
        <end position="310"/>
    </location>
</feature>
<feature type="domain" description="SGNH" evidence="3">
    <location>
        <begin position="430"/>
        <end position="670"/>
    </location>
</feature>
<dbReference type="GO" id="GO:0016747">
    <property type="term" value="F:acyltransferase activity, transferring groups other than amino-acyl groups"/>
    <property type="evidence" value="ECO:0007669"/>
    <property type="project" value="InterPro"/>
</dbReference>
<keyword evidence="4" id="KW-0012">Acyltransferase</keyword>
<dbReference type="OrthoDB" id="9814807at2"/>
<feature type="transmembrane region" description="Helical" evidence="1">
    <location>
        <begin position="262"/>
        <end position="280"/>
    </location>
</feature>
<dbReference type="AlphaFoldDB" id="C3X8F6"/>